<proteinExistence type="inferred from homology"/>
<dbReference type="PRINTS" id="PR00081">
    <property type="entry name" value="GDHRDH"/>
</dbReference>
<name>A0ABV3DW90_9ACTN</name>
<dbReference type="PRINTS" id="PR00080">
    <property type="entry name" value="SDRFAMILY"/>
</dbReference>
<comment type="caution">
    <text evidence="3">The sequence shown here is derived from an EMBL/GenBank/DDBJ whole genome shotgun (WGS) entry which is preliminary data.</text>
</comment>
<dbReference type="InterPro" id="IPR002347">
    <property type="entry name" value="SDR_fam"/>
</dbReference>
<dbReference type="PANTHER" id="PTHR42760:SF133">
    <property type="entry name" value="3-OXOACYL-[ACYL-CARRIER-PROTEIN] REDUCTASE"/>
    <property type="match status" value="1"/>
</dbReference>
<protein>
    <submittedName>
        <fullName evidence="3">SDR family NAD(P)-dependent oxidoreductase</fullName>
    </submittedName>
</protein>
<sequence>MPVSDGASYLEEMGVLDPEPLAGRVAVITGGGAGIGGGASRLLARAGALVVLNDIDAGYAEAAAKDIADAGGRAVTVVGDIREPATVARLREAALAATPEGRVDVLVNNVGDYRPSSVFLRSTEEDWAASHAINFEHVLRVTQALLPPMIESGGGSIVNVSTVEALRGIPGCPVYSAYNAAVIAFTKSLAVDVGRKGVRVNCIAPDMAQTLQTPREQMLRGRDEKLIQSWIPVGRFGEPDEYAQVVLFLASDASSYVTGHVLPVDGGTTAASGWYGRADGRGWTNLPDQA</sequence>
<evidence type="ECO:0000313" key="4">
    <source>
        <dbReference type="Proteomes" id="UP001551482"/>
    </source>
</evidence>
<dbReference type="Pfam" id="PF13561">
    <property type="entry name" value="adh_short_C2"/>
    <property type="match status" value="1"/>
</dbReference>
<dbReference type="PANTHER" id="PTHR42760">
    <property type="entry name" value="SHORT-CHAIN DEHYDROGENASES/REDUCTASES FAMILY MEMBER"/>
    <property type="match status" value="1"/>
</dbReference>
<reference evidence="3 4" key="1">
    <citation type="submission" date="2024-06" db="EMBL/GenBank/DDBJ databases">
        <title>The Natural Products Discovery Center: Release of the First 8490 Sequenced Strains for Exploring Actinobacteria Biosynthetic Diversity.</title>
        <authorList>
            <person name="Kalkreuter E."/>
            <person name="Kautsar S.A."/>
            <person name="Yang D."/>
            <person name="Bader C.D."/>
            <person name="Teijaro C.N."/>
            <person name="Fluegel L."/>
            <person name="Davis C.M."/>
            <person name="Simpson J.R."/>
            <person name="Lauterbach L."/>
            <person name="Steele A.D."/>
            <person name="Gui C."/>
            <person name="Meng S."/>
            <person name="Li G."/>
            <person name="Viehrig K."/>
            <person name="Ye F."/>
            <person name="Su P."/>
            <person name="Kiefer A.F."/>
            <person name="Nichols A."/>
            <person name="Cepeda A.J."/>
            <person name="Yan W."/>
            <person name="Fan B."/>
            <person name="Jiang Y."/>
            <person name="Adhikari A."/>
            <person name="Zheng C.-J."/>
            <person name="Schuster L."/>
            <person name="Cowan T.M."/>
            <person name="Smanski M.J."/>
            <person name="Chevrette M.G."/>
            <person name="De Carvalho L.P.S."/>
            <person name="Shen B."/>
        </authorList>
    </citation>
    <scope>NUCLEOTIDE SEQUENCE [LARGE SCALE GENOMIC DNA]</scope>
    <source>
        <strain evidence="3 4">NPDC048946</strain>
    </source>
</reference>
<comment type="similarity">
    <text evidence="1">Belongs to the short-chain dehydrogenases/reductases (SDR) family.</text>
</comment>
<accession>A0ABV3DW90</accession>
<keyword evidence="2" id="KW-0560">Oxidoreductase</keyword>
<dbReference type="InterPro" id="IPR036291">
    <property type="entry name" value="NAD(P)-bd_dom_sf"/>
</dbReference>
<dbReference type="Gene3D" id="3.40.50.720">
    <property type="entry name" value="NAD(P)-binding Rossmann-like Domain"/>
    <property type="match status" value="1"/>
</dbReference>
<dbReference type="RefSeq" id="WP_358364709.1">
    <property type="nucleotide sequence ID" value="NZ_JBEZFP010000226.1"/>
</dbReference>
<evidence type="ECO:0000256" key="2">
    <source>
        <dbReference type="ARBA" id="ARBA00023002"/>
    </source>
</evidence>
<dbReference type="EMBL" id="JBEZFP010000226">
    <property type="protein sequence ID" value="MEU8140013.1"/>
    <property type="molecule type" value="Genomic_DNA"/>
</dbReference>
<evidence type="ECO:0000313" key="3">
    <source>
        <dbReference type="EMBL" id="MEU8140013.1"/>
    </source>
</evidence>
<dbReference type="Proteomes" id="UP001551482">
    <property type="component" value="Unassembled WGS sequence"/>
</dbReference>
<keyword evidence="4" id="KW-1185">Reference proteome</keyword>
<organism evidence="3 4">
    <name type="scientific">Streptodolium elevatio</name>
    <dbReference type="NCBI Taxonomy" id="3157996"/>
    <lineage>
        <taxon>Bacteria</taxon>
        <taxon>Bacillati</taxon>
        <taxon>Actinomycetota</taxon>
        <taxon>Actinomycetes</taxon>
        <taxon>Kitasatosporales</taxon>
        <taxon>Streptomycetaceae</taxon>
        <taxon>Streptodolium</taxon>
    </lineage>
</organism>
<evidence type="ECO:0000256" key="1">
    <source>
        <dbReference type="ARBA" id="ARBA00006484"/>
    </source>
</evidence>
<gene>
    <name evidence="3" type="ORF">AB0C36_41795</name>
</gene>
<dbReference type="SUPFAM" id="SSF51735">
    <property type="entry name" value="NAD(P)-binding Rossmann-fold domains"/>
    <property type="match status" value="1"/>
</dbReference>